<dbReference type="Gene3D" id="4.10.60.10">
    <property type="entry name" value="Zinc finger, CCHC-type"/>
    <property type="match status" value="1"/>
</dbReference>
<accession>A0A7J6KKJ7</accession>
<dbReference type="InterPro" id="IPR001878">
    <property type="entry name" value="Znf_CCHC"/>
</dbReference>
<proteinExistence type="predicted"/>
<keyword evidence="1" id="KW-0479">Metal-binding</keyword>
<dbReference type="PROSITE" id="PS50158">
    <property type="entry name" value="ZF_CCHC"/>
    <property type="match status" value="1"/>
</dbReference>
<feature type="domain" description="CCHC-type" evidence="2">
    <location>
        <begin position="109"/>
        <end position="123"/>
    </location>
</feature>
<evidence type="ECO:0000313" key="3">
    <source>
        <dbReference type="EMBL" id="KAF4647189.1"/>
    </source>
</evidence>
<keyword evidence="1" id="KW-0863">Zinc-finger</keyword>
<feature type="non-terminal residue" evidence="3">
    <location>
        <position position="1"/>
    </location>
</feature>
<sequence>KLWRVKKAVVPDEVVQDSSIIRKLKKGLRDPKSALAASLTDPRNEMDFATFKDTLLAMINDLPDIASLLQASNKTDTHKQKIRPVEDDPNIIALCMAAATELGLPKDSCLRCGRSGHLAARCRAPPDQIVRKDERCRKCGRLADAQHRCDASRFRCQRCHRPHHLAGVCLKKFHNTGSSNNNGTKHSDVQLVNNSAAHVTVVGTEVCYTTSDLFTTASSDPS</sequence>
<feature type="non-terminal residue" evidence="3">
    <location>
        <position position="222"/>
    </location>
</feature>
<keyword evidence="1" id="KW-0862">Zinc</keyword>
<dbReference type="InterPro" id="IPR036875">
    <property type="entry name" value="Znf_CCHC_sf"/>
</dbReference>
<dbReference type="GO" id="GO:0003676">
    <property type="term" value="F:nucleic acid binding"/>
    <property type="evidence" value="ECO:0007669"/>
    <property type="project" value="InterPro"/>
</dbReference>
<protein>
    <recommendedName>
        <fullName evidence="2">CCHC-type domain-containing protein</fullName>
    </recommendedName>
</protein>
<evidence type="ECO:0000256" key="1">
    <source>
        <dbReference type="PROSITE-ProRule" id="PRU00047"/>
    </source>
</evidence>
<dbReference type="SMART" id="SM00343">
    <property type="entry name" value="ZnF_C2HC"/>
    <property type="match status" value="2"/>
</dbReference>
<dbReference type="OrthoDB" id="3863715at2759"/>
<comment type="caution">
    <text evidence="3">The sequence shown here is derived from an EMBL/GenBank/DDBJ whole genome shotgun (WGS) entry which is preliminary data.</text>
</comment>
<evidence type="ECO:0000313" key="4">
    <source>
        <dbReference type="Proteomes" id="UP000591131"/>
    </source>
</evidence>
<organism evidence="3 4">
    <name type="scientific">Perkinsus chesapeaki</name>
    <name type="common">Clam parasite</name>
    <name type="synonym">Perkinsus andrewsi</name>
    <dbReference type="NCBI Taxonomy" id="330153"/>
    <lineage>
        <taxon>Eukaryota</taxon>
        <taxon>Sar</taxon>
        <taxon>Alveolata</taxon>
        <taxon>Perkinsozoa</taxon>
        <taxon>Perkinsea</taxon>
        <taxon>Perkinsida</taxon>
        <taxon>Perkinsidae</taxon>
        <taxon>Perkinsus</taxon>
    </lineage>
</organism>
<dbReference type="AlphaFoldDB" id="A0A7J6KKJ7"/>
<keyword evidence="4" id="KW-1185">Reference proteome</keyword>
<gene>
    <name evidence="3" type="ORF">FOL47_004942</name>
</gene>
<reference evidence="3 4" key="1">
    <citation type="submission" date="2020-04" db="EMBL/GenBank/DDBJ databases">
        <title>Perkinsus chesapeaki whole genome sequence.</title>
        <authorList>
            <person name="Bogema D.R."/>
        </authorList>
    </citation>
    <scope>NUCLEOTIDE SEQUENCE [LARGE SCALE GENOMIC DNA]</scope>
    <source>
        <strain evidence="3">ATCC PRA-425</strain>
    </source>
</reference>
<dbReference type="Proteomes" id="UP000591131">
    <property type="component" value="Unassembled WGS sequence"/>
</dbReference>
<dbReference type="GO" id="GO:0008270">
    <property type="term" value="F:zinc ion binding"/>
    <property type="evidence" value="ECO:0007669"/>
    <property type="project" value="UniProtKB-KW"/>
</dbReference>
<name>A0A7J6KKJ7_PERCH</name>
<dbReference type="SUPFAM" id="SSF57756">
    <property type="entry name" value="Retrovirus zinc finger-like domains"/>
    <property type="match status" value="1"/>
</dbReference>
<dbReference type="EMBL" id="JAAPAO010002792">
    <property type="protein sequence ID" value="KAF4647189.1"/>
    <property type="molecule type" value="Genomic_DNA"/>
</dbReference>
<evidence type="ECO:0000259" key="2">
    <source>
        <dbReference type="PROSITE" id="PS50158"/>
    </source>
</evidence>